<evidence type="ECO:0000313" key="3">
    <source>
        <dbReference type="Proteomes" id="UP000053681"/>
    </source>
</evidence>
<gene>
    <name evidence="2" type="ORF">AS180_08035</name>
</gene>
<reference evidence="2 3" key="1">
    <citation type="submission" date="2015-11" db="EMBL/GenBank/DDBJ databases">
        <title>Bacillus caseinolyticus sp nov.</title>
        <authorList>
            <person name="Dastager S.G."/>
            <person name="Mawlankar R."/>
        </authorList>
    </citation>
    <scope>NUCLEOTIDE SEQUENCE [LARGE SCALE GENOMIC DNA]</scope>
    <source>
        <strain evidence="2 3">SGD-V-76</strain>
    </source>
</reference>
<sequence>MQNYYWIIIMLVLGTCIKLWKVIRKKKPPTKFEHFHSKAYDLEEKGIKSIKMEVVRLDFILFCPKKVNNEYCKNGKI</sequence>
<dbReference type="Proteomes" id="UP000053681">
    <property type="component" value="Unassembled WGS sequence"/>
</dbReference>
<name>A0A0V8JN41_9BACI</name>
<keyword evidence="3" id="KW-1185">Reference proteome</keyword>
<keyword evidence="1" id="KW-0472">Membrane</keyword>
<comment type="caution">
    <text evidence="2">The sequence shown here is derived from an EMBL/GenBank/DDBJ whole genome shotgun (WGS) entry which is preliminary data.</text>
</comment>
<evidence type="ECO:0000256" key="1">
    <source>
        <dbReference type="SAM" id="Phobius"/>
    </source>
</evidence>
<organism evidence="2 3">
    <name type="scientific">Priestia veravalensis</name>
    <dbReference type="NCBI Taxonomy" id="1414648"/>
    <lineage>
        <taxon>Bacteria</taxon>
        <taxon>Bacillati</taxon>
        <taxon>Bacillota</taxon>
        <taxon>Bacilli</taxon>
        <taxon>Bacillales</taxon>
        <taxon>Bacillaceae</taxon>
        <taxon>Priestia</taxon>
    </lineage>
</organism>
<keyword evidence="1" id="KW-1133">Transmembrane helix</keyword>
<keyword evidence="1" id="KW-0812">Transmembrane</keyword>
<evidence type="ECO:0000313" key="2">
    <source>
        <dbReference type="EMBL" id="KSU88376.1"/>
    </source>
</evidence>
<accession>A0A0V8JN41</accession>
<proteinExistence type="predicted"/>
<feature type="transmembrane region" description="Helical" evidence="1">
    <location>
        <begin position="6"/>
        <end position="23"/>
    </location>
</feature>
<dbReference type="EMBL" id="LNQP01000024">
    <property type="protein sequence ID" value="KSU88376.1"/>
    <property type="molecule type" value="Genomic_DNA"/>
</dbReference>
<dbReference type="AlphaFoldDB" id="A0A0V8JN41"/>
<protein>
    <submittedName>
        <fullName evidence="2">Uncharacterized protein</fullName>
    </submittedName>
</protein>